<dbReference type="KEGG" id="gtt:GUITHDRAFT_83653"/>
<dbReference type="AlphaFoldDB" id="L1I4R1"/>
<dbReference type="EnsemblProtists" id="EKX30815">
    <property type="protein sequence ID" value="EKX30815"/>
    <property type="gene ID" value="GUITHDRAFT_83653"/>
</dbReference>
<protein>
    <recommendedName>
        <fullName evidence="5">Autophagy-related protein</fullName>
    </recommendedName>
</protein>
<dbReference type="InterPro" id="IPR029071">
    <property type="entry name" value="Ubiquitin-like_domsf"/>
</dbReference>
<dbReference type="STRING" id="905079.L1I4R1"/>
<organism evidence="6">
    <name type="scientific">Guillardia theta (strain CCMP2712)</name>
    <name type="common">Cryptophyte</name>
    <dbReference type="NCBI Taxonomy" id="905079"/>
    <lineage>
        <taxon>Eukaryota</taxon>
        <taxon>Cryptophyceae</taxon>
        <taxon>Pyrenomonadales</taxon>
        <taxon>Geminigeraceae</taxon>
        <taxon>Guillardia</taxon>
    </lineage>
</organism>
<dbReference type="PaxDb" id="55529-EKX30815"/>
<evidence type="ECO:0000313" key="6">
    <source>
        <dbReference type="EMBL" id="EKX30815.1"/>
    </source>
</evidence>
<comment type="subcellular location">
    <subcellularLocation>
        <location evidence="1">Membrane</location>
    </subcellularLocation>
</comment>
<sequence length="113" mass="12787">MQVTATSPFKHEHALDYRICESSKIMKSSPNKVPVILDSENELPGLLPLRNRVKLSCETTAGQVSKAIASRIELDRNHRVVLFCGNETVQKSASMGSLYKERKDEDGFLYIRY</sequence>
<dbReference type="GO" id="GO:0006914">
    <property type="term" value="P:autophagy"/>
    <property type="evidence" value="ECO:0007669"/>
    <property type="project" value="UniProtKB-KW"/>
</dbReference>
<reference evidence="6 8" key="1">
    <citation type="journal article" date="2012" name="Nature">
        <title>Algal genomes reveal evolutionary mosaicism and the fate of nucleomorphs.</title>
        <authorList>
            <consortium name="DOE Joint Genome Institute"/>
            <person name="Curtis B.A."/>
            <person name="Tanifuji G."/>
            <person name="Burki F."/>
            <person name="Gruber A."/>
            <person name="Irimia M."/>
            <person name="Maruyama S."/>
            <person name="Arias M.C."/>
            <person name="Ball S.G."/>
            <person name="Gile G.H."/>
            <person name="Hirakawa Y."/>
            <person name="Hopkins J.F."/>
            <person name="Kuo A."/>
            <person name="Rensing S.A."/>
            <person name="Schmutz J."/>
            <person name="Symeonidi A."/>
            <person name="Elias M."/>
            <person name="Eveleigh R.J."/>
            <person name="Herman E.K."/>
            <person name="Klute M.J."/>
            <person name="Nakayama T."/>
            <person name="Obornik M."/>
            <person name="Reyes-Prieto A."/>
            <person name="Armbrust E.V."/>
            <person name="Aves S.J."/>
            <person name="Beiko R.G."/>
            <person name="Coutinho P."/>
            <person name="Dacks J.B."/>
            <person name="Durnford D.G."/>
            <person name="Fast N.M."/>
            <person name="Green B.R."/>
            <person name="Grisdale C.J."/>
            <person name="Hempel F."/>
            <person name="Henrissat B."/>
            <person name="Hoppner M.P."/>
            <person name="Ishida K."/>
            <person name="Kim E."/>
            <person name="Koreny L."/>
            <person name="Kroth P.G."/>
            <person name="Liu Y."/>
            <person name="Malik S.B."/>
            <person name="Maier U.G."/>
            <person name="McRose D."/>
            <person name="Mock T."/>
            <person name="Neilson J.A."/>
            <person name="Onodera N.T."/>
            <person name="Poole A.M."/>
            <person name="Pritham E.J."/>
            <person name="Richards T.A."/>
            <person name="Rocap G."/>
            <person name="Roy S.W."/>
            <person name="Sarai C."/>
            <person name="Schaack S."/>
            <person name="Shirato S."/>
            <person name="Slamovits C.H."/>
            <person name="Spencer D.F."/>
            <person name="Suzuki S."/>
            <person name="Worden A.Z."/>
            <person name="Zauner S."/>
            <person name="Barry K."/>
            <person name="Bell C."/>
            <person name="Bharti A.K."/>
            <person name="Crow J.A."/>
            <person name="Grimwood J."/>
            <person name="Kramer R."/>
            <person name="Lindquist E."/>
            <person name="Lucas S."/>
            <person name="Salamov A."/>
            <person name="McFadden G.I."/>
            <person name="Lane C.E."/>
            <person name="Keeling P.J."/>
            <person name="Gray M.W."/>
            <person name="Grigoriev I.V."/>
            <person name="Archibald J.M."/>
        </authorList>
    </citation>
    <scope>NUCLEOTIDE SEQUENCE</scope>
    <source>
        <strain evidence="6 8">CCMP2712</strain>
    </source>
</reference>
<dbReference type="InterPro" id="IPR004241">
    <property type="entry name" value="Atg8-like"/>
</dbReference>
<evidence type="ECO:0000256" key="4">
    <source>
        <dbReference type="ARBA" id="ARBA00023288"/>
    </source>
</evidence>
<dbReference type="EMBL" id="JH993529">
    <property type="protein sequence ID" value="EKX30815.1"/>
    <property type="molecule type" value="Genomic_DNA"/>
</dbReference>
<evidence type="ECO:0000256" key="2">
    <source>
        <dbReference type="ARBA" id="ARBA00007293"/>
    </source>
</evidence>
<dbReference type="GeneID" id="17287535"/>
<evidence type="ECO:0000256" key="5">
    <source>
        <dbReference type="RuleBase" id="RU004384"/>
    </source>
</evidence>
<reference evidence="7" key="3">
    <citation type="submission" date="2016-03" db="UniProtKB">
        <authorList>
            <consortium name="EnsemblProtists"/>
        </authorList>
    </citation>
    <scope>IDENTIFICATION</scope>
</reference>
<dbReference type="OrthoDB" id="6738456at2759"/>
<dbReference type="eggNOG" id="KOG1654">
    <property type="taxonomic scope" value="Eukaryota"/>
</dbReference>
<dbReference type="SUPFAM" id="SSF54236">
    <property type="entry name" value="Ubiquitin-like"/>
    <property type="match status" value="1"/>
</dbReference>
<dbReference type="HOGENOM" id="CLU_119276_0_1_1"/>
<evidence type="ECO:0000256" key="1">
    <source>
        <dbReference type="ARBA" id="ARBA00004370"/>
    </source>
</evidence>
<reference evidence="8" key="2">
    <citation type="submission" date="2012-11" db="EMBL/GenBank/DDBJ databases">
        <authorList>
            <person name="Kuo A."/>
            <person name="Curtis B.A."/>
            <person name="Tanifuji G."/>
            <person name="Burki F."/>
            <person name="Gruber A."/>
            <person name="Irimia M."/>
            <person name="Maruyama S."/>
            <person name="Arias M.C."/>
            <person name="Ball S.G."/>
            <person name="Gile G.H."/>
            <person name="Hirakawa Y."/>
            <person name="Hopkins J.F."/>
            <person name="Rensing S.A."/>
            <person name="Schmutz J."/>
            <person name="Symeonidi A."/>
            <person name="Elias M."/>
            <person name="Eveleigh R.J."/>
            <person name="Herman E.K."/>
            <person name="Klute M.J."/>
            <person name="Nakayama T."/>
            <person name="Obornik M."/>
            <person name="Reyes-Prieto A."/>
            <person name="Armbrust E.V."/>
            <person name="Aves S.J."/>
            <person name="Beiko R.G."/>
            <person name="Coutinho P."/>
            <person name="Dacks J.B."/>
            <person name="Durnford D.G."/>
            <person name="Fast N.M."/>
            <person name="Green B.R."/>
            <person name="Grisdale C."/>
            <person name="Hempe F."/>
            <person name="Henrissat B."/>
            <person name="Hoppner M.P."/>
            <person name="Ishida K.-I."/>
            <person name="Kim E."/>
            <person name="Koreny L."/>
            <person name="Kroth P.G."/>
            <person name="Liu Y."/>
            <person name="Malik S.-B."/>
            <person name="Maier U.G."/>
            <person name="McRose D."/>
            <person name="Mock T."/>
            <person name="Neilson J.A."/>
            <person name="Onodera N.T."/>
            <person name="Poole A.M."/>
            <person name="Pritham E.J."/>
            <person name="Richards T.A."/>
            <person name="Rocap G."/>
            <person name="Roy S.W."/>
            <person name="Sarai C."/>
            <person name="Schaack S."/>
            <person name="Shirato S."/>
            <person name="Slamovits C.H."/>
            <person name="Spencer D.F."/>
            <person name="Suzuki S."/>
            <person name="Worden A.Z."/>
            <person name="Zauner S."/>
            <person name="Barry K."/>
            <person name="Bell C."/>
            <person name="Bharti A.K."/>
            <person name="Crow J.A."/>
            <person name="Grimwood J."/>
            <person name="Kramer R."/>
            <person name="Lindquist E."/>
            <person name="Lucas S."/>
            <person name="Salamov A."/>
            <person name="McFadden G.I."/>
            <person name="Lane C.E."/>
            <person name="Keeling P.J."/>
            <person name="Gray M.W."/>
            <person name="Grigoriev I.V."/>
            <person name="Archibald J.M."/>
        </authorList>
    </citation>
    <scope>NUCLEOTIDE SEQUENCE</scope>
    <source>
        <strain evidence="8">CCMP2712</strain>
    </source>
</reference>
<keyword evidence="8" id="KW-1185">Reference proteome</keyword>
<keyword evidence="4" id="KW-0449">Lipoprotein</keyword>
<dbReference type="Proteomes" id="UP000011087">
    <property type="component" value="Unassembled WGS sequence"/>
</dbReference>
<accession>L1I4R1</accession>
<evidence type="ECO:0000256" key="3">
    <source>
        <dbReference type="ARBA" id="ARBA00023136"/>
    </source>
</evidence>
<feature type="non-terminal residue" evidence="6">
    <location>
        <position position="113"/>
    </location>
</feature>
<keyword evidence="3" id="KW-0472">Membrane</keyword>
<dbReference type="Pfam" id="PF02991">
    <property type="entry name" value="ATG8"/>
    <property type="match status" value="1"/>
</dbReference>
<name>L1I4R1_GUITC</name>
<comment type="similarity">
    <text evidence="2 5">Belongs to the ATG8 family.</text>
</comment>
<dbReference type="Gene3D" id="3.10.20.90">
    <property type="entry name" value="Phosphatidylinositol 3-kinase Catalytic Subunit, Chain A, domain 1"/>
    <property type="match status" value="1"/>
</dbReference>
<gene>
    <name evidence="6" type="ORF">GUITHDRAFT_83653</name>
</gene>
<evidence type="ECO:0000313" key="7">
    <source>
        <dbReference type="EnsemblProtists" id="EKX30815"/>
    </source>
</evidence>
<keyword evidence="5" id="KW-0072">Autophagy</keyword>
<dbReference type="OMA" id="NTIRCKL"/>
<evidence type="ECO:0000313" key="8">
    <source>
        <dbReference type="Proteomes" id="UP000011087"/>
    </source>
</evidence>
<dbReference type="RefSeq" id="XP_005817795.1">
    <property type="nucleotide sequence ID" value="XM_005817738.1"/>
</dbReference>
<dbReference type="PANTHER" id="PTHR10969">
    <property type="entry name" value="MICROTUBULE-ASSOCIATED PROTEINS 1A/1B LIGHT CHAIN 3-RELATED"/>
    <property type="match status" value="1"/>
</dbReference>
<dbReference type="GO" id="GO:0016020">
    <property type="term" value="C:membrane"/>
    <property type="evidence" value="ECO:0007669"/>
    <property type="project" value="UniProtKB-SubCell"/>
</dbReference>
<proteinExistence type="inferred from homology"/>